<keyword evidence="1" id="KW-0472">Membrane</keyword>
<evidence type="ECO:0000313" key="4">
    <source>
        <dbReference type="Proteomes" id="UP001155077"/>
    </source>
</evidence>
<keyword evidence="4" id="KW-1185">Reference proteome</keyword>
<protein>
    <submittedName>
        <fullName evidence="3">Energy transducer TonB</fullName>
    </submittedName>
</protein>
<dbReference type="RefSeq" id="WP_252111058.1">
    <property type="nucleotide sequence ID" value="NZ_JAMSCK010000002.1"/>
</dbReference>
<feature type="transmembrane region" description="Helical" evidence="1">
    <location>
        <begin position="12"/>
        <end position="34"/>
    </location>
</feature>
<dbReference type="InterPro" id="IPR037682">
    <property type="entry name" value="TonB_C"/>
</dbReference>
<evidence type="ECO:0000259" key="2">
    <source>
        <dbReference type="Pfam" id="PF03544"/>
    </source>
</evidence>
<dbReference type="PANTHER" id="PTHR33446">
    <property type="entry name" value="PROTEIN TONB-RELATED"/>
    <property type="match status" value="1"/>
</dbReference>
<gene>
    <name evidence="3" type="ORF">NE848_04650</name>
</gene>
<sequence length="246" mass="27765">MKTKKNPKADLAKYRLIFVQIGLIVSLGITYIGIEWSFKQDTEYTNEKLNIDMSITEAPPVTQLKPQNMPPPPPPPVPEIIEVIDDELEVEETEIQSTETSLDDPMEKVIPVEAIVEEKTEEKIEEVPFVFIANTPVYPGCENETENDTKKKCMSDKIQELVKKNFDTDLGANLGLEGINRVIVVFKIDYKGDVTDIRARGPHKALEKEAIRVVKLIPKMTPGHQRNKPVNVSYTLPIVFKIEPGI</sequence>
<keyword evidence="1" id="KW-1133">Transmembrane helix</keyword>
<feature type="domain" description="TonB C-terminal" evidence="2">
    <location>
        <begin position="181"/>
        <end position="242"/>
    </location>
</feature>
<dbReference type="InterPro" id="IPR051045">
    <property type="entry name" value="TonB-dependent_transducer"/>
</dbReference>
<dbReference type="SUPFAM" id="SSF74653">
    <property type="entry name" value="TolA/TonB C-terminal domain"/>
    <property type="match status" value="1"/>
</dbReference>
<keyword evidence="1" id="KW-0812">Transmembrane</keyword>
<dbReference type="EMBL" id="JAMSCK010000002">
    <property type="protein sequence ID" value="MCM8568656.1"/>
    <property type="molecule type" value="Genomic_DNA"/>
</dbReference>
<dbReference type="Proteomes" id="UP001155077">
    <property type="component" value="Unassembled WGS sequence"/>
</dbReference>
<evidence type="ECO:0000313" key="3">
    <source>
        <dbReference type="EMBL" id="MCM8568656.1"/>
    </source>
</evidence>
<evidence type="ECO:0000256" key="1">
    <source>
        <dbReference type="SAM" id="Phobius"/>
    </source>
</evidence>
<dbReference type="Gene3D" id="3.30.1150.10">
    <property type="match status" value="1"/>
</dbReference>
<dbReference type="PANTHER" id="PTHR33446:SF2">
    <property type="entry name" value="PROTEIN TONB"/>
    <property type="match status" value="1"/>
</dbReference>
<accession>A0ABT0YYV1</accession>
<proteinExistence type="predicted"/>
<dbReference type="Pfam" id="PF03544">
    <property type="entry name" value="TonB_C"/>
    <property type="match status" value="1"/>
</dbReference>
<comment type="caution">
    <text evidence="3">The sequence shown here is derived from an EMBL/GenBank/DDBJ whole genome shotgun (WGS) entry which is preliminary data.</text>
</comment>
<reference evidence="3" key="1">
    <citation type="submission" date="2022-06" db="EMBL/GenBank/DDBJ databases">
        <title>Gramella sediminis sp. nov., isolated from deep-sea sediment of the Indian Ocean.</title>
        <authorList>
            <person name="Yang L."/>
        </authorList>
    </citation>
    <scope>NUCLEOTIDE SEQUENCE</scope>
    <source>
        <strain evidence="3">HMD3159</strain>
    </source>
</reference>
<name>A0ABT0YYV1_9FLAO</name>
<organism evidence="3 4">
    <name type="scientific">Gramella jeungdoensis</name>
    <dbReference type="NCBI Taxonomy" id="708091"/>
    <lineage>
        <taxon>Bacteria</taxon>
        <taxon>Pseudomonadati</taxon>
        <taxon>Bacteroidota</taxon>
        <taxon>Flavobacteriia</taxon>
        <taxon>Flavobacteriales</taxon>
        <taxon>Flavobacteriaceae</taxon>
        <taxon>Christiangramia</taxon>
    </lineage>
</organism>